<evidence type="ECO:0000256" key="1">
    <source>
        <dbReference type="SAM" id="SignalP"/>
    </source>
</evidence>
<dbReference type="HOGENOM" id="CLU_1584620_0_0_6"/>
<dbReference type="Proteomes" id="UP000001962">
    <property type="component" value="Chromosome"/>
</dbReference>
<protein>
    <recommendedName>
        <fullName evidence="4">DUF4340 domain-containing protein</fullName>
    </recommendedName>
</protein>
<evidence type="ECO:0000313" key="3">
    <source>
        <dbReference type="Proteomes" id="UP000001962"/>
    </source>
</evidence>
<evidence type="ECO:0008006" key="4">
    <source>
        <dbReference type="Google" id="ProtNLM"/>
    </source>
</evidence>
<organism evidence="2 3">
    <name type="scientific">Alkalilimnicola ehrlichii (strain ATCC BAA-1101 / DSM 17681 / MLHE-1)</name>
    <dbReference type="NCBI Taxonomy" id="187272"/>
    <lineage>
        <taxon>Bacteria</taxon>
        <taxon>Pseudomonadati</taxon>
        <taxon>Pseudomonadota</taxon>
        <taxon>Gammaproteobacteria</taxon>
        <taxon>Chromatiales</taxon>
        <taxon>Ectothiorhodospiraceae</taxon>
        <taxon>Alkalilimnicola</taxon>
    </lineage>
</organism>
<dbReference type="OrthoDB" id="7062720at2"/>
<gene>
    <name evidence="2" type="ordered locus">Mlg_2648</name>
</gene>
<dbReference type="PROSITE" id="PS51257">
    <property type="entry name" value="PROKAR_LIPOPROTEIN"/>
    <property type="match status" value="1"/>
</dbReference>
<evidence type="ECO:0000313" key="2">
    <source>
        <dbReference type="EMBL" id="ABI57988.1"/>
    </source>
</evidence>
<reference evidence="3" key="1">
    <citation type="submission" date="2006-08" db="EMBL/GenBank/DDBJ databases">
        <title>Complete sequence of Alkalilimnicola ehrilichei MLHE-1.</title>
        <authorList>
            <person name="Copeland A."/>
            <person name="Lucas S."/>
            <person name="Lapidus A."/>
            <person name="Barry K."/>
            <person name="Detter J.C."/>
            <person name="Glavina del Rio T."/>
            <person name="Hammon N."/>
            <person name="Israni S."/>
            <person name="Dalin E."/>
            <person name="Tice H."/>
            <person name="Pitluck S."/>
            <person name="Sims D."/>
            <person name="Brettin T."/>
            <person name="Bruce D."/>
            <person name="Han C."/>
            <person name="Tapia R."/>
            <person name="Gilna P."/>
            <person name="Schmutz J."/>
            <person name="Larimer F."/>
            <person name="Land M."/>
            <person name="Hauser L."/>
            <person name="Kyrpides N."/>
            <person name="Mikhailova N."/>
            <person name="Oremland R.S."/>
            <person name="Hoeft S.E."/>
            <person name="Switzer-Blum J."/>
            <person name="Kulp T."/>
            <person name="King G."/>
            <person name="Tabita R."/>
            <person name="Witte B."/>
            <person name="Santini J.M."/>
            <person name="Basu P."/>
            <person name="Hollibaugh J.T."/>
            <person name="Xie G."/>
            <person name="Stolz J.F."/>
            <person name="Richardson P."/>
        </authorList>
    </citation>
    <scope>NUCLEOTIDE SEQUENCE [LARGE SCALE GENOMIC DNA]</scope>
    <source>
        <strain evidence="3">ATCC BAA-1101 / DSM 17681 / MLHE-1</strain>
    </source>
</reference>
<proteinExistence type="predicted"/>
<keyword evidence="3" id="KW-1185">Reference proteome</keyword>
<dbReference type="EMBL" id="CP000453">
    <property type="protein sequence ID" value="ABI57988.1"/>
    <property type="molecule type" value="Genomic_DNA"/>
</dbReference>
<keyword evidence="1" id="KW-0732">Signal</keyword>
<dbReference type="AlphaFoldDB" id="Q0A599"/>
<sequence length="166" mass="18624">MARRLILTLIALILACTLAAGAWQLAGTPEQARMSRLSPADAVSIRLQRPDRPPVSLERRNGDWWVTQPEERPASGTHVRALLRILDEPQPETRFAAADSDPATYGLEPPSAVLEINGQRWHFGDRHPLGEQRYVLHRGEIALLPDHYAPLVRGPWQQLTAEEPPR</sequence>
<dbReference type="RefSeq" id="WP_011630381.1">
    <property type="nucleotide sequence ID" value="NC_008340.1"/>
</dbReference>
<dbReference type="KEGG" id="aeh:Mlg_2648"/>
<name>Q0A599_ALKEH</name>
<feature type="signal peptide" evidence="1">
    <location>
        <begin position="1"/>
        <end position="22"/>
    </location>
</feature>
<accession>Q0A599</accession>
<feature type="chain" id="PRO_5004167877" description="DUF4340 domain-containing protein" evidence="1">
    <location>
        <begin position="23"/>
        <end position="166"/>
    </location>
</feature>